<reference evidence="1 2" key="1">
    <citation type="submission" date="2020-08" db="EMBL/GenBank/DDBJ databases">
        <title>Genome sequence of Sphingomonas rhizophila KACC 19189T.</title>
        <authorList>
            <person name="Hyun D.-W."/>
            <person name="Bae J.-W."/>
        </authorList>
    </citation>
    <scope>NUCLEOTIDE SEQUENCE [LARGE SCALE GENOMIC DNA]</scope>
    <source>
        <strain evidence="1 2">KACC 19189</strain>
    </source>
</reference>
<gene>
    <name evidence="1" type="ORF">H9L12_00965</name>
</gene>
<dbReference type="RefSeq" id="WP_187542245.1">
    <property type="nucleotide sequence ID" value="NZ_CP060717.1"/>
</dbReference>
<evidence type="ECO:0000313" key="2">
    <source>
        <dbReference type="Proteomes" id="UP000515955"/>
    </source>
</evidence>
<dbReference type="KEGG" id="srhi:H9L12_00965"/>
<dbReference type="Proteomes" id="UP000515955">
    <property type="component" value="Chromosome"/>
</dbReference>
<name>A0A7G9SBM7_9SPHN</name>
<organism evidence="1 2">
    <name type="scientific">Sphingomonas rhizophila</name>
    <dbReference type="NCBI Taxonomy" id="2071607"/>
    <lineage>
        <taxon>Bacteria</taxon>
        <taxon>Pseudomonadati</taxon>
        <taxon>Pseudomonadota</taxon>
        <taxon>Alphaproteobacteria</taxon>
        <taxon>Sphingomonadales</taxon>
        <taxon>Sphingomonadaceae</taxon>
        <taxon>Sphingomonas</taxon>
    </lineage>
</organism>
<protein>
    <submittedName>
        <fullName evidence="1">Uncharacterized protein</fullName>
    </submittedName>
</protein>
<dbReference type="EMBL" id="CP060717">
    <property type="protein sequence ID" value="QNN65252.1"/>
    <property type="molecule type" value="Genomic_DNA"/>
</dbReference>
<proteinExistence type="predicted"/>
<keyword evidence="2" id="KW-1185">Reference proteome</keyword>
<dbReference type="AlphaFoldDB" id="A0A7G9SBM7"/>
<accession>A0A7G9SBM7</accession>
<sequence>MEQVLSHADWQARVTESDVYEHFETFFDFFPYDGEPYPNDALTRDERAALTDVHALVKQAYDWLPHLKRRHATWDEYIATGWPQRIEPVADQTLKLMLKRGRFAEDREEDVPSRNDGWPWQVRYEAE</sequence>
<evidence type="ECO:0000313" key="1">
    <source>
        <dbReference type="EMBL" id="QNN65252.1"/>
    </source>
</evidence>